<evidence type="ECO:0000256" key="1">
    <source>
        <dbReference type="ARBA" id="ARBA00022741"/>
    </source>
</evidence>
<dbReference type="Pfam" id="PF00196">
    <property type="entry name" value="GerE"/>
    <property type="match status" value="1"/>
</dbReference>
<keyword evidence="6" id="KW-1185">Reference proteome</keyword>
<dbReference type="Gene3D" id="1.25.40.10">
    <property type="entry name" value="Tetratricopeptide repeat domain"/>
    <property type="match status" value="1"/>
</dbReference>
<dbReference type="InterPro" id="IPR011990">
    <property type="entry name" value="TPR-like_helical_dom_sf"/>
</dbReference>
<feature type="domain" description="HTH luxR-type" evidence="4">
    <location>
        <begin position="798"/>
        <end position="863"/>
    </location>
</feature>
<protein>
    <submittedName>
        <fullName evidence="5">ATP-binding protein</fullName>
    </submittedName>
</protein>
<keyword evidence="2 5" id="KW-0067">ATP-binding</keyword>
<dbReference type="SUPFAM" id="SSF48452">
    <property type="entry name" value="TPR-like"/>
    <property type="match status" value="1"/>
</dbReference>
<dbReference type="GO" id="GO:0005524">
    <property type="term" value="F:ATP binding"/>
    <property type="evidence" value="ECO:0007669"/>
    <property type="project" value="UniProtKB-KW"/>
</dbReference>
<dbReference type="InterPro" id="IPR041664">
    <property type="entry name" value="AAA_16"/>
</dbReference>
<dbReference type="EMBL" id="JBHUEY010000001">
    <property type="protein sequence ID" value="MFD1782441.1"/>
    <property type="molecule type" value="Genomic_DNA"/>
</dbReference>
<proteinExistence type="predicted"/>
<dbReference type="SUPFAM" id="SSF46894">
    <property type="entry name" value="C-terminal effector domain of the bipartite response regulators"/>
    <property type="match status" value="1"/>
</dbReference>
<name>A0ABW4MXR6_9CAUL</name>
<dbReference type="PRINTS" id="PR00038">
    <property type="entry name" value="HTHLUXR"/>
</dbReference>
<reference evidence="6" key="1">
    <citation type="journal article" date="2019" name="Int. J. Syst. Evol. Microbiol.">
        <title>The Global Catalogue of Microorganisms (GCM) 10K type strain sequencing project: providing services to taxonomists for standard genome sequencing and annotation.</title>
        <authorList>
            <consortium name="The Broad Institute Genomics Platform"/>
            <consortium name="The Broad Institute Genome Sequencing Center for Infectious Disease"/>
            <person name="Wu L."/>
            <person name="Ma J."/>
        </authorList>
    </citation>
    <scope>NUCLEOTIDE SEQUENCE [LARGE SCALE GENOMIC DNA]</scope>
    <source>
        <strain evidence="6">DFY28</strain>
    </source>
</reference>
<dbReference type="CDD" id="cd06170">
    <property type="entry name" value="LuxR_C_like"/>
    <property type="match status" value="1"/>
</dbReference>
<sequence>MTGAAELIERETAHARLEAALAQARAGAGRIVSLEGEAGIGKSSLLLAFVDAHRADTRVHMGGCEHLATPEPMGPLRDIARESQGRFSISPTGQLATYEALLRLLTGGKGPGLLALEDIHWADDATLDLLRFLARRIRTAPVMVLVTFRTDEPQSSARLASLWADMPRDARERIELEPLSAAAVARLARRRGRLPAEVFQATGGNPFHVTEYLAYERDVVPRTVQEVTVARAARLSPHARRTLECASIFPRQIDEETLRNIASDHDHKGVEECLATGMLNARGAALAFRHELARRAVNESLSPLRRRELHTAALVLLKGREGARAAEIAHHAEQAGSAADLVRYAIRAAEEAGALGAYGEAVAHLSRAIEHGGFADGERAQLLERKAFCAHFCGEFLLARQALDEAIAIHRRVGNVTGLGNALRISAHVQWNLGDPDLCQADVEAAVRVLRAEPDSWQYAMALASKAQFDMLADRNDEAIAAAEEALARAEKLGRTDIYLQALTYLRTTRASTNLDEGAPAIRETIEEARARGELDALPRLYSNLTSIMTPARRHEGLLEALDEGQAACAARDQLPLEAFIRGNRAAALLDMGRLEEALTEAEDVVFGPYPRVTVGLSAMIALSRVRVRLGLPEGGLLDQARKLPTAQRDLLRRVPIALADAEAHWLGGSRPGAVEQLAEVHAQVVRSWSQLWNIGETALWLAILGRPPALEPKARAQLSPAHQAHVEGRWREAAELWAARGCPYEQAIALSDGDEAAQRQALAIFDRLGAAPAARKLRRRMRAEGVRSVPAGPRAARREDPAGLTPRQREVLSLLSDGLANAEIADRLGLSAKTVEHHVGAILAALEAPSRLAAVSIARERGLHEPAGA</sequence>
<dbReference type="InterPro" id="IPR027417">
    <property type="entry name" value="P-loop_NTPase"/>
</dbReference>
<dbReference type="PANTHER" id="PTHR16305">
    <property type="entry name" value="TESTICULAR SOLUBLE ADENYLYL CYCLASE"/>
    <property type="match status" value="1"/>
</dbReference>
<keyword evidence="1" id="KW-0547">Nucleotide-binding</keyword>
<dbReference type="PROSITE" id="PS50043">
    <property type="entry name" value="HTH_LUXR_2"/>
    <property type="match status" value="1"/>
</dbReference>
<dbReference type="Proteomes" id="UP001597237">
    <property type="component" value="Unassembled WGS sequence"/>
</dbReference>
<dbReference type="PANTHER" id="PTHR16305:SF35">
    <property type="entry name" value="TRANSCRIPTIONAL ACTIVATOR DOMAIN"/>
    <property type="match status" value="1"/>
</dbReference>
<evidence type="ECO:0000313" key="6">
    <source>
        <dbReference type="Proteomes" id="UP001597237"/>
    </source>
</evidence>
<feature type="region of interest" description="Disordered" evidence="3">
    <location>
        <begin position="783"/>
        <end position="806"/>
    </location>
</feature>
<evidence type="ECO:0000313" key="5">
    <source>
        <dbReference type="EMBL" id="MFD1782441.1"/>
    </source>
</evidence>
<dbReference type="InterPro" id="IPR016032">
    <property type="entry name" value="Sig_transdc_resp-reg_C-effctor"/>
</dbReference>
<evidence type="ECO:0000259" key="4">
    <source>
        <dbReference type="PROSITE" id="PS50043"/>
    </source>
</evidence>
<gene>
    <name evidence="5" type="ORF">ACFSC0_03460</name>
</gene>
<dbReference type="SUPFAM" id="SSF52540">
    <property type="entry name" value="P-loop containing nucleoside triphosphate hydrolases"/>
    <property type="match status" value="1"/>
</dbReference>
<dbReference type="InterPro" id="IPR036388">
    <property type="entry name" value="WH-like_DNA-bd_sf"/>
</dbReference>
<dbReference type="InterPro" id="IPR000792">
    <property type="entry name" value="Tscrpt_reg_LuxR_C"/>
</dbReference>
<dbReference type="SMART" id="SM00421">
    <property type="entry name" value="HTH_LUXR"/>
    <property type="match status" value="1"/>
</dbReference>
<evidence type="ECO:0000256" key="3">
    <source>
        <dbReference type="SAM" id="MobiDB-lite"/>
    </source>
</evidence>
<comment type="caution">
    <text evidence="5">The sequence shown here is derived from an EMBL/GenBank/DDBJ whole genome shotgun (WGS) entry which is preliminary data.</text>
</comment>
<evidence type="ECO:0000256" key="2">
    <source>
        <dbReference type="ARBA" id="ARBA00022840"/>
    </source>
</evidence>
<accession>A0ABW4MXR6</accession>
<dbReference type="RefSeq" id="WP_377280504.1">
    <property type="nucleotide sequence ID" value="NZ_JBHRSI010000001.1"/>
</dbReference>
<organism evidence="5 6">
    <name type="scientific">Phenylobacterium terrae</name>
    <dbReference type="NCBI Taxonomy" id="2665495"/>
    <lineage>
        <taxon>Bacteria</taxon>
        <taxon>Pseudomonadati</taxon>
        <taxon>Pseudomonadota</taxon>
        <taxon>Alphaproteobacteria</taxon>
        <taxon>Caulobacterales</taxon>
        <taxon>Caulobacteraceae</taxon>
        <taxon>Phenylobacterium</taxon>
    </lineage>
</organism>
<dbReference type="Pfam" id="PF13191">
    <property type="entry name" value="AAA_16"/>
    <property type="match status" value="1"/>
</dbReference>
<dbReference type="Gene3D" id="1.10.10.10">
    <property type="entry name" value="Winged helix-like DNA-binding domain superfamily/Winged helix DNA-binding domain"/>
    <property type="match status" value="1"/>
</dbReference>